<feature type="region of interest" description="Disordered" evidence="2">
    <location>
        <begin position="431"/>
        <end position="461"/>
    </location>
</feature>
<evidence type="ECO:0000259" key="3">
    <source>
        <dbReference type="PROSITE" id="PS50158"/>
    </source>
</evidence>
<feature type="compositionally biased region" description="Basic and acidic residues" evidence="2">
    <location>
        <begin position="451"/>
        <end position="461"/>
    </location>
</feature>
<protein>
    <recommendedName>
        <fullName evidence="3">CCHC-type domain-containing protein</fullName>
    </recommendedName>
</protein>
<dbReference type="PANTHER" id="PTHR48125">
    <property type="entry name" value="LP07818P1"/>
    <property type="match status" value="1"/>
</dbReference>
<dbReference type="Proteomes" id="UP001189429">
    <property type="component" value="Unassembled WGS sequence"/>
</dbReference>
<feature type="region of interest" description="Disordered" evidence="2">
    <location>
        <begin position="385"/>
        <end position="413"/>
    </location>
</feature>
<reference evidence="4" key="1">
    <citation type="submission" date="2023-10" db="EMBL/GenBank/DDBJ databases">
        <authorList>
            <person name="Chen Y."/>
            <person name="Shah S."/>
            <person name="Dougan E. K."/>
            <person name="Thang M."/>
            <person name="Chan C."/>
        </authorList>
    </citation>
    <scope>NUCLEOTIDE SEQUENCE [LARGE SCALE GENOMIC DNA]</scope>
</reference>
<gene>
    <name evidence="4" type="ORF">PCOR1329_LOCUS72343</name>
</gene>
<dbReference type="InterPro" id="IPR036875">
    <property type="entry name" value="Znf_CCHC_sf"/>
</dbReference>
<evidence type="ECO:0000256" key="1">
    <source>
        <dbReference type="PROSITE-ProRule" id="PRU00047"/>
    </source>
</evidence>
<evidence type="ECO:0000313" key="4">
    <source>
        <dbReference type="EMBL" id="CAK0892784.1"/>
    </source>
</evidence>
<feature type="region of interest" description="Disordered" evidence="2">
    <location>
        <begin position="1"/>
        <end position="68"/>
    </location>
</feature>
<dbReference type="PROSITE" id="PS50158">
    <property type="entry name" value="ZF_CCHC"/>
    <property type="match status" value="1"/>
</dbReference>
<feature type="compositionally biased region" description="Low complexity" evidence="2">
    <location>
        <begin position="827"/>
        <end position="844"/>
    </location>
</feature>
<feature type="compositionally biased region" description="Basic and acidic residues" evidence="2">
    <location>
        <begin position="643"/>
        <end position="654"/>
    </location>
</feature>
<organism evidence="4 5">
    <name type="scientific">Prorocentrum cordatum</name>
    <dbReference type="NCBI Taxonomy" id="2364126"/>
    <lineage>
        <taxon>Eukaryota</taxon>
        <taxon>Sar</taxon>
        <taxon>Alveolata</taxon>
        <taxon>Dinophyceae</taxon>
        <taxon>Prorocentrales</taxon>
        <taxon>Prorocentraceae</taxon>
        <taxon>Prorocentrum</taxon>
    </lineage>
</organism>
<sequence length="1089" mass="120021">MFTAPEQPPLPRALMGGAAAAAGGTSPPAPATTATAAATDSQPRAPTAAAAAAAARQPQAPAAAAAAAAASQPQARAAATAAGAAGAMSLEAADVPPPPVAPVSGWPAQSFTEQGTTGGWRPNDTQGPQPWQGFERLDVWLVQVKRWSRRTGLPAEQQAGKVIDGLPPDLQERLLHYQDELDGPPGMETLYAFLKRCRGDQDDDEAKEAYRLVLEDTEIRSGETYTQYVMRRDLQVRTARRHGLDLPEKVQMQQLKNGSGLTEQNMINLLSITQGKEDLESIKRGLMKMDVRKKGSQARKQKVYVADQSDDEDGSADAAIYYEFEQDLIMDDADAAAFYEAIESQELDEDQAVAVLAAVLDEKRATSGKPRKWAESRELKKAIARNRNFFDSKRSGGKPAPRPGTGHQQLSVSQLKLRTRCANCSQKGHWRKECTNPYKPKPTTTGSTQKEPPRPKRDGDRSYYLAATTEDDGDFGSLIVGSHRILELCRKVRGDDEAYAFEMHPQDEPEGMIDTAAGQALVGKKQLTTLIGKYRERGWNIPFREVNHVGTAKGIGGSSKVIGEAMVPVTKGGIRCLILFRVIAEDVPLLLPVRWLESLGAVVDLEKNTMNRQRSGHRTIGLLDESSPQEFEIPAGAQLDCSLVRKDSRKERKPSTPRQSVRFEDKMDTNSQASWEQIGEEDESDSPTGPLGEMPWPESIKATGQLTTAEKGWKRMMVQLADHIAAEKMTNMMQEIRAEQVTKTGQLECSHPTSALFETENQYSRWAKCLACDKKLWMRPLTKEERRAQLQRKAEKQARKEARQTMERELAQEAPFEPPKRVHKVKPPSTKTATPSASSSSGATTELGQLASAMQANTETLSKMATAIERLVQTLLAEAPSDSLKVEIWVTPPPGLTGATTNELTCHVPREVRDAVLTATGGKTVRKQKRHRKRLIQDYLAESGRKLVMELFSVPRTTADLKSRGYPVSRSLDLRTGYDLSTDAGERTAWALLEADQPEVVVMSPECLPFSIARRPSWKRMTAERLREAEEKGIRFMSFCMRVAEYQMTRGRGFLLEHPVGACSWELASVREISSRPGVVSGVADLCQY</sequence>
<feature type="compositionally biased region" description="Low complexity" evidence="2">
    <location>
        <begin position="16"/>
        <end position="68"/>
    </location>
</feature>
<feature type="region of interest" description="Disordered" evidence="2">
    <location>
        <begin position="788"/>
        <end position="844"/>
    </location>
</feature>
<keyword evidence="1" id="KW-0479">Metal-binding</keyword>
<feature type="domain" description="CCHC-type" evidence="3">
    <location>
        <begin position="420"/>
        <end position="436"/>
    </location>
</feature>
<dbReference type="Gene3D" id="4.10.60.10">
    <property type="entry name" value="Zinc finger, CCHC-type"/>
    <property type="match status" value="1"/>
</dbReference>
<keyword evidence="5" id="KW-1185">Reference proteome</keyword>
<dbReference type="PANTHER" id="PTHR48125:SF10">
    <property type="entry name" value="OS12G0136300 PROTEIN"/>
    <property type="match status" value="1"/>
</dbReference>
<keyword evidence="1" id="KW-0863">Zinc-finger</keyword>
<proteinExistence type="predicted"/>
<name>A0ABN9X0L9_9DINO</name>
<accession>A0ABN9X0L9</accession>
<feature type="region of interest" description="Disordered" evidence="2">
    <location>
        <begin position="643"/>
        <end position="700"/>
    </location>
</feature>
<keyword evidence="1" id="KW-0862">Zinc</keyword>
<comment type="caution">
    <text evidence="4">The sequence shown here is derived from an EMBL/GenBank/DDBJ whole genome shotgun (WGS) entry which is preliminary data.</text>
</comment>
<evidence type="ECO:0000313" key="5">
    <source>
        <dbReference type="Proteomes" id="UP001189429"/>
    </source>
</evidence>
<dbReference type="InterPro" id="IPR001878">
    <property type="entry name" value="Znf_CCHC"/>
</dbReference>
<feature type="compositionally biased region" description="Pro residues" evidence="2">
    <location>
        <begin position="1"/>
        <end position="11"/>
    </location>
</feature>
<feature type="non-terminal residue" evidence="4">
    <location>
        <position position="1089"/>
    </location>
</feature>
<evidence type="ECO:0000256" key="2">
    <source>
        <dbReference type="SAM" id="MobiDB-lite"/>
    </source>
</evidence>
<dbReference type="EMBL" id="CAUYUJ010019661">
    <property type="protein sequence ID" value="CAK0892784.1"/>
    <property type="molecule type" value="Genomic_DNA"/>
</dbReference>
<dbReference type="SUPFAM" id="SSF57756">
    <property type="entry name" value="Retrovirus zinc finger-like domains"/>
    <property type="match status" value="1"/>
</dbReference>
<feature type="compositionally biased region" description="Basic and acidic residues" evidence="2">
    <location>
        <begin position="788"/>
        <end position="811"/>
    </location>
</feature>